<evidence type="ECO:0000256" key="12">
    <source>
        <dbReference type="ARBA" id="ARBA00022989"/>
    </source>
</evidence>
<evidence type="ECO:0000313" key="18">
    <source>
        <dbReference type="EMBL" id="RWS29257.1"/>
    </source>
</evidence>
<keyword evidence="9" id="KW-0999">Mitochondrion inner membrane</keyword>
<evidence type="ECO:0000313" key="19">
    <source>
        <dbReference type="Proteomes" id="UP000288716"/>
    </source>
</evidence>
<dbReference type="VEuPathDB" id="VectorBase:LDEU002786"/>
<keyword evidence="10" id="KW-0809">Transit peptide</keyword>
<dbReference type="AlphaFoldDB" id="A0A443SP13"/>
<dbReference type="Pfam" id="PF09781">
    <property type="entry name" value="NDUF_B5"/>
    <property type="match status" value="1"/>
</dbReference>
<evidence type="ECO:0000256" key="16">
    <source>
        <dbReference type="ARBA" id="ARBA00032550"/>
    </source>
</evidence>
<keyword evidence="6" id="KW-0813">Transport</keyword>
<keyword evidence="18" id="KW-0830">Ubiquinone</keyword>
<evidence type="ECO:0000256" key="11">
    <source>
        <dbReference type="ARBA" id="ARBA00022982"/>
    </source>
</evidence>
<keyword evidence="12 17" id="KW-1133">Transmembrane helix</keyword>
<comment type="subcellular location">
    <subcellularLocation>
        <location evidence="2">Mitochondrion inner membrane</location>
        <topology evidence="2">Single-pass membrane protein</topology>
    </subcellularLocation>
</comment>
<evidence type="ECO:0000256" key="7">
    <source>
        <dbReference type="ARBA" id="ARBA00022660"/>
    </source>
</evidence>
<evidence type="ECO:0000256" key="9">
    <source>
        <dbReference type="ARBA" id="ARBA00022792"/>
    </source>
</evidence>
<keyword evidence="13" id="KW-0496">Mitochondrion</keyword>
<dbReference type="GO" id="GO:0005743">
    <property type="term" value="C:mitochondrial inner membrane"/>
    <property type="evidence" value="ECO:0007669"/>
    <property type="project" value="UniProtKB-SubCell"/>
</dbReference>
<evidence type="ECO:0000256" key="17">
    <source>
        <dbReference type="SAM" id="Phobius"/>
    </source>
</evidence>
<accession>A0A443SP13</accession>
<evidence type="ECO:0000256" key="14">
    <source>
        <dbReference type="ARBA" id="ARBA00023136"/>
    </source>
</evidence>
<keyword evidence="8 17" id="KW-0812">Transmembrane</keyword>
<evidence type="ECO:0000256" key="15">
    <source>
        <dbReference type="ARBA" id="ARBA00032395"/>
    </source>
</evidence>
<keyword evidence="7" id="KW-0679">Respiratory chain</keyword>
<proteinExistence type="inferred from homology"/>
<gene>
    <name evidence="18" type="ORF">B4U80_10583</name>
</gene>
<dbReference type="PANTHER" id="PTHR13178:SF0">
    <property type="entry name" value="NADH DEHYDROGENASE [UBIQUINONE] 1 BETA SUBCOMPLEX SUBUNIT 5, MITOCHONDRIAL"/>
    <property type="match status" value="1"/>
</dbReference>
<keyword evidence="11" id="KW-0249">Electron transport</keyword>
<dbReference type="Proteomes" id="UP000288716">
    <property type="component" value="Unassembled WGS sequence"/>
</dbReference>
<comment type="similarity">
    <text evidence="3">Belongs to the complex I NDUFB5 subunit family.</text>
</comment>
<dbReference type="PANTHER" id="PTHR13178">
    <property type="entry name" value="NADH-UBIQUINONE OXIDOREDUCTASE SGDH SUBUNIT"/>
    <property type="match status" value="1"/>
</dbReference>
<dbReference type="EMBL" id="NCKV01001000">
    <property type="protein sequence ID" value="RWS29257.1"/>
    <property type="molecule type" value="Genomic_DNA"/>
</dbReference>
<evidence type="ECO:0000256" key="2">
    <source>
        <dbReference type="ARBA" id="ARBA00004434"/>
    </source>
</evidence>
<keyword evidence="19" id="KW-1185">Reference proteome</keyword>
<protein>
    <recommendedName>
        <fullName evidence="5">NADH dehydrogenase [ubiquinone] 1 beta subcomplex subunit 5, mitochondrial</fullName>
    </recommendedName>
    <alternativeName>
        <fullName evidence="16">Complex I-SGDH</fullName>
    </alternativeName>
    <alternativeName>
        <fullName evidence="15">NADH-ubiquinone oxidoreductase SGDH subunit</fullName>
    </alternativeName>
</protein>
<evidence type="ECO:0000256" key="13">
    <source>
        <dbReference type="ARBA" id="ARBA00023128"/>
    </source>
</evidence>
<organism evidence="18 19">
    <name type="scientific">Leptotrombidium deliense</name>
    <dbReference type="NCBI Taxonomy" id="299467"/>
    <lineage>
        <taxon>Eukaryota</taxon>
        <taxon>Metazoa</taxon>
        <taxon>Ecdysozoa</taxon>
        <taxon>Arthropoda</taxon>
        <taxon>Chelicerata</taxon>
        <taxon>Arachnida</taxon>
        <taxon>Acari</taxon>
        <taxon>Acariformes</taxon>
        <taxon>Trombidiformes</taxon>
        <taxon>Prostigmata</taxon>
        <taxon>Anystina</taxon>
        <taxon>Parasitengona</taxon>
        <taxon>Trombiculoidea</taxon>
        <taxon>Trombiculidae</taxon>
        <taxon>Leptotrombidium</taxon>
    </lineage>
</organism>
<evidence type="ECO:0000256" key="1">
    <source>
        <dbReference type="ARBA" id="ARBA00003195"/>
    </source>
</evidence>
<name>A0A443SP13_9ACAR</name>
<comment type="function">
    <text evidence="1">Accessory subunit of the mitochondrial membrane respiratory chain NADH dehydrogenase (Complex I), that is believed not to be involved in catalysis. Complex I functions in the transfer of electrons from NADH to the respiratory chain. The immediate electron acceptor for the enzyme is believed to be ubiquinone.</text>
</comment>
<feature type="transmembrane region" description="Helical" evidence="17">
    <location>
        <begin position="49"/>
        <end position="69"/>
    </location>
</feature>
<evidence type="ECO:0000256" key="8">
    <source>
        <dbReference type="ARBA" id="ARBA00022692"/>
    </source>
</evidence>
<reference evidence="18 19" key="1">
    <citation type="journal article" date="2018" name="Gigascience">
        <title>Genomes of trombidid mites reveal novel predicted allergens and laterally-transferred genes associated with secondary metabolism.</title>
        <authorList>
            <person name="Dong X."/>
            <person name="Chaisiri K."/>
            <person name="Xia D."/>
            <person name="Armstrong S.D."/>
            <person name="Fang Y."/>
            <person name="Donnelly M.J."/>
            <person name="Kadowaki T."/>
            <person name="McGarry J.W."/>
            <person name="Darby A.C."/>
            <person name="Makepeace B.L."/>
        </authorList>
    </citation>
    <scope>NUCLEOTIDE SEQUENCE [LARGE SCALE GENOMIC DNA]</scope>
    <source>
        <strain evidence="18">UoL-UT</strain>
    </source>
</reference>
<comment type="caution">
    <text evidence="18">The sequence shown here is derived from an EMBL/GenBank/DDBJ whole genome shotgun (WGS) entry which is preliminary data.</text>
</comment>
<evidence type="ECO:0000256" key="6">
    <source>
        <dbReference type="ARBA" id="ARBA00022448"/>
    </source>
</evidence>
<dbReference type="STRING" id="299467.A0A443SP13"/>
<evidence type="ECO:0000256" key="10">
    <source>
        <dbReference type="ARBA" id="ARBA00022946"/>
    </source>
</evidence>
<comment type="subunit">
    <text evidence="4">Complex I is composed of 45 different subunits.</text>
</comment>
<evidence type="ECO:0000256" key="5">
    <source>
        <dbReference type="ARBA" id="ARBA00015175"/>
    </source>
</evidence>
<keyword evidence="14 17" id="KW-0472">Membrane</keyword>
<evidence type="ECO:0000256" key="4">
    <source>
        <dbReference type="ARBA" id="ARBA00011533"/>
    </source>
</evidence>
<dbReference type="OrthoDB" id="9995605at2759"/>
<dbReference type="InterPro" id="IPR019173">
    <property type="entry name" value="NADH_UbQ_OxRdtase_B5_su"/>
</dbReference>
<sequence length="181" mass="22044">MAVLSVCRQALLPLRQPFAISKRFGGHGHTMRVRPSQYQWKKTKDIWHFYFLVGAIPLGLTSLYLSIFYGNAQLREIPEGYEPEPYEYERNPVTRFLVKYFYPDRKEMYERKIYYLSTEMENMLINQIINRADYLMSIRRDYKAWYYRDFSAKMTRYAREHHQNLEFQRGIQNDYSDEKLD</sequence>
<evidence type="ECO:0000256" key="3">
    <source>
        <dbReference type="ARBA" id="ARBA00007152"/>
    </source>
</evidence>